<reference evidence="2" key="1">
    <citation type="submission" date="2018-02" db="EMBL/GenBank/DDBJ databases">
        <authorList>
            <person name="Hausmann B."/>
        </authorList>
    </citation>
    <scope>NUCLEOTIDE SEQUENCE [LARGE SCALE GENOMIC DNA]</scope>
    <source>
        <strain evidence="2">Peat soil MAG SbA1</strain>
    </source>
</reference>
<dbReference type="AlphaFoldDB" id="A0A2U3JY12"/>
<protein>
    <submittedName>
        <fullName evidence="1">Uncharacterized protein</fullName>
    </submittedName>
</protein>
<name>A0A2U3JY12_9BACT</name>
<accession>A0A2U3JY12</accession>
<sequence length="52" mass="5594">MGSWSPMLRKAGEASESFWVAQRFSAAIQAVKVAGFSRWGTSSIANSGRAEM</sequence>
<dbReference type="Proteomes" id="UP000238701">
    <property type="component" value="Unassembled WGS sequence"/>
</dbReference>
<evidence type="ECO:0000313" key="1">
    <source>
        <dbReference type="EMBL" id="SPF32323.1"/>
    </source>
</evidence>
<evidence type="ECO:0000313" key="2">
    <source>
        <dbReference type="Proteomes" id="UP000238701"/>
    </source>
</evidence>
<organism evidence="1 2">
    <name type="scientific">Candidatus Sulfotelmatobacter kueseliae</name>
    <dbReference type="NCBI Taxonomy" id="2042962"/>
    <lineage>
        <taxon>Bacteria</taxon>
        <taxon>Pseudomonadati</taxon>
        <taxon>Acidobacteriota</taxon>
        <taxon>Terriglobia</taxon>
        <taxon>Terriglobales</taxon>
        <taxon>Candidatus Korobacteraceae</taxon>
        <taxon>Candidatus Sulfotelmatobacter</taxon>
    </lineage>
</organism>
<gene>
    <name evidence="1" type="ORF">SBA1_1040091</name>
</gene>
<proteinExistence type="predicted"/>
<dbReference type="EMBL" id="OMOD01000007">
    <property type="protein sequence ID" value="SPF32323.1"/>
    <property type="molecule type" value="Genomic_DNA"/>
</dbReference>